<dbReference type="InterPro" id="IPR000528">
    <property type="entry name" value="Plant_nsLTP"/>
</dbReference>
<keyword evidence="1" id="KW-0732">Signal</keyword>
<comment type="caution">
    <text evidence="2">The sequence shown here is derived from an EMBL/GenBank/DDBJ whole genome shotgun (WGS) entry which is preliminary data.</text>
</comment>
<organism evidence="2 3">
    <name type="scientific">Acorus calamus</name>
    <name type="common">Sweet flag</name>
    <dbReference type="NCBI Taxonomy" id="4465"/>
    <lineage>
        <taxon>Eukaryota</taxon>
        <taxon>Viridiplantae</taxon>
        <taxon>Streptophyta</taxon>
        <taxon>Embryophyta</taxon>
        <taxon>Tracheophyta</taxon>
        <taxon>Spermatophyta</taxon>
        <taxon>Magnoliopsida</taxon>
        <taxon>Liliopsida</taxon>
        <taxon>Acoraceae</taxon>
        <taxon>Acorus</taxon>
    </lineage>
</organism>
<keyword evidence="3" id="KW-1185">Reference proteome</keyword>
<gene>
    <name evidence="2" type="primary">LTP4.1</name>
    <name evidence="2" type="ORF">QJS10_CPA16g00386</name>
</gene>
<evidence type="ECO:0000313" key="2">
    <source>
        <dbReference type="EMBL" id="KAK1294381.1"/>
    </source>
</evidence>
<dbReference type="PRINTS" id="PR00382">
    <property type="entry name" value="LIPIDTRNSFER"/>
</dbReference>
<dbReference type="EMBL" id="JAUJYO010000016">
    <property type="protein sequence ID" value="KAK1294381.1"/>
    <property type="molecule type" value="Genomic_DNA"/>
</dbReference>
<dbReference type="AlphaFoldDB" id="A0AAV9CYR5"/>
<dbReference type="GO" id="GO:0008289">
    <property type="term" value="F:lipid binding"/>
    <property type="evidence" value="ECO:0007669"/>
    <property type="project" value="InterPro"/>
</dbReference>
<feature type="signal peptide" evidence="1">
    <location>
        <begin position="1"/>
        <end position="34"/>
    </location>
</feature>
<feature type="chain" id="PRO_5043507947" evidence="1">
    <location>
        <begin position="35"/>
        <end position="124"/>
    </location>
</feature>
<reference evidence="2" key="2">
    <citation type="submission" date="2023-06" db="EMBL/GenBank/DDBJ databases">
        <authorList>
            <person name="Ma L."/>
            <person name="Liu K.-W."/>
            <person name="Li Z."/>
            <person name="Hsiao Y.-Y."/>
            <person name="Qi Y."/>
            <person name="Fu T."/>
            <person name="Tang G."/>
            <person name="Zhang D."/>
            <person name="Sun W.-H."/>
            <person name="Liu D.-K."/>
            <person name="Li Y."/>
            <person name="Chen G.-Z."/>
            <person name="Liu X.-D."/>
            <person name="Liao X.-Y."/>
            <person name="Jiang Y.-T."/>
            <person name="Yu X."/>
            <person name="Hao Y."/>
            <person name="Huang J."/>
            <person name="Zhao X.-W."/>
            <person name="Ke S."/>
            <person name="Chen Y.-Y."/>
            <person name="Wu W.-L."/>
            <person name="Hsu J.-L."/>
            <person name="Lin Y.-F."/>
            <person name="Huang M.-D."/>
            <person name="Li C.-Y."/>
            <person name="Huang L."/>
            <person name="Wang Z.-W."/>
            <person name="Zhao X."/>
            <person name="Zhong W.-Y."/>
            <person name="Peng D.-H."/>
            <person name="Ahmad S."/>
            <person name="Lan S."/>
            <person name="Zhang J.-S."/>
            <person name="Tsai W.-C."/>
            <person name="Van De Peer Y."/>
            <person name="Liu Z.-J."/>
        </authorList>
    </citation>
    <scope>NUCLEOTIDE SEQUENCE</scope>
    <source>
        <strain evidence="2">CP</strain>
        <tissue evidence="2">Leaves</tissue>
    </source>
</reference>
<dbReference type="Gene3D" id="1.10.110.10">
    <property type="entry name" value="Plant lipid-transfer and hydrophobic proteins"/>
    <property type="match status" value="1"/>
</dbReference>
<reference evidence="2" key="1">
    <citation type="journal article" date="2023" name="Nat. Commun.">
        <title>Diploid and tetraploid genomes of Acorus and the evolution of monocots.</title>
        <authorList>
            <person name="Ma L."/>
            <person name="Liu K.W."/>
            <person name="Li Z."/>
            <person name="Hsiao Y.Y."/>
            <person name="Qi Y."/>
            <person name="Fu T."/>
            <person name="Tang G.D."/>
            <person name="Zhang D."/>
            <person name="Sun W.H."/>
            <person name="Liu D.K."/>
            <person name="Li Y."/>
            <person name="Chen G.Z."/>
            <person name="Liu X.D."/>
            <person name="Liao X.Y."/>
            <person name="Jiang Y.T."/>
            <person name="Yu X."/>
            <person name="Hao Y."/>
            <person name="Huang J."/>
            <person name="Zhao X.W."/>
            <person name="Ke S."/>
            <person name="Chen Y.Y."/>
            <person name="Wu W.L."/>
            <person name="Hsu J.L."/>
            <person name="Lin Y.F."/>
            <person name="Huang M.D."/>
            <person name="Li C.Y."/>
            <person name="Huang L."/>
            <person name="Wang Z.W."/>
            <person name="Zhao X."/>
            <person name="Zhong W.Y."/>
            <person name="Peng D.H."/>
            <person name="Ahmad S."/>
            <person name="Lan S."/>
            <person name="Zhang J.S."/>
            <person name="Tsai W.C."/>
            <person name="Van de Peer Y."/>
            <person name="Liu Z.J."/>
        </authorList>
    </citation>
    <scope>NUCLEOTIDE SEQUENCE</scope>
    <source>
        <strain evidence="2">CP</strain>
    </source>
</reference>
<dbReference type="SUPFAM" id="SSF47699">
    <property type="entry name" value="Bifunctional inhibitor/lipid-transfer protein/seed storage 2S albumin"/>
    <property type="match status" value="1"/>
</dbReference>
<proteinExistence type="predicted"/>
<name>A0AAV9CYR5_ACOCL</name>
<dbReference type="GO" id="GO:0006869">
    <property type="term" value="P:lipid transport"/>
    <property type="evidence" value="ECO:0007669"/>
    <property type="project" value="InterPro"/>
</dbReference>
<evidence type="ECO:0000313" key="3">
    <source>
        <dbReference type="Proteomes" id="UP001180020"/>
    </source>
</evidence>
<sequence>MEALLSKKSASFTATAALTCALLLACALPGPAYAATCADVQASLQPCVTSLAVLPTAAPAACCLGLKAIAGFEGDIGVSGTCKCAKSFLTSPLGVSVSVNVSLGVQGLCGVNLGFNLASDIACA</sequence>
<evidence type="ECO:0000256" key="1">
    <source>
        <dbReference type="SAM" id="SignalP"/>
    </source>
</evidence>
<dbReference type="InterPro" id="IPR036312">
    <property type="entry name" value="Bifun_inhib/LTP/seed_sf"/>
</dbReference>
<dbReference type="PROSITE" id="PS51257">
    <property type="entry name" value="PROKAR_LIPOPROTEIN"/>
    <property type="match status" value="1"/>
</dbReference>
<accession>A0AAV9CYR5</accession>
<dbReference type="Proteomes" id="UP001180020">
    <property type="component" value="Unassembled WGS sequence"/>
</dbReference>
<protein>
    <submittedName>
        <fullName evidence="2">Non-specific lipid-transfer protein 4.1</fullName>
    </submittedName>
</protein>